<accession>A0A835BRT8</accession>
<evidence type="ECO:0000313" key="2">
    <source>
        <dbReference type="Proteomes" id="UP000636709"/>
    </source>
</evidence>
<sequence>MIKDWSRNLVDVPDIGVQVNKRWSDSLKALPRNIARLKATLLMYIAVLLL</sequence>
<dbReference type="Proteomes" id="UP000636709">
    <property type="component" value="Unassembled WGS sequence"/>
</dbReference>
<name>A0A835BRT8_9POAL</name>
<reference evidence="1" key="1">
    <citation type="submission" date="2020-07" db="EMBL/GenBank/DDBJ databases">
        <title>Genome sequence and genetic diversity analysis of an under-domesticated orphan crop, white fonio (Digitaria exilis).</title>
        <authorList>
            <person name="Bennetzen J.L."/>
            <person name="Chen S."/>
            <person name="Ma X."/>
            <person name="Wang X."/>
            <person name="Yssel A.E.J."/>
            <person name="Chaluvadi S.R."/>
            <person name="Johnson M."/>
            <person name="Gangashetty P."/>
            <person name="Hamidou F."/>
            <person name="Sanogo M.D."/>
            <person name="Zwaenepoel A."/>
            <person name="Wallace J."/>
            <person name="Van De Peer Y."/>
            <person name="Van Deynze A."/>
        </authorList>
    </citation>
    <scope>NUCLEOTIDE SEQUENCE</scope>
    <source>
        <tissue evidence="1">Leaves</tissue>
    </source>
</reference>
<gene>
    <name evidence="1" type="ORF">HU200_036218</name>
</gene>
<organism evidence="1 2">
    <name type="scientific">Digitaria exilis</name>
    <dbReference type="NCBI Taxonomy" id="1010633"/>
    <lineage>
        <taxon>Eukaryota</taxon>
        <taxon>Viridiplantae</taxon>
        <taxon>Streptophyta</taxon>
        <taxon>Embryophyta</taxon>
        <taxon>Tracheophyta</taxon>
        <taxon>Spermatophyta</taxon>
        <taxon>Magnoliopsida</taxon>
        <taxon>Liliopsida</taxon>
        <taxon>Poales</taxon>
        <taxon>Poaceae</taxon>
        <taxon>PACMAD clade</taxon>
        <taxon>Panicoideae</taxon>
        <taxon>Panicodae</taxon>
        <taxon>Paniceae</taxon>
        <taxon>Anthephorinae</taxon>
        <taxon>Digitaria</taxon>
    </lineage>
</organism>
<comment type="caution">
    <text evidence="1">The sequence shown here is derived from an EMBL/GenBank/DDBJ whole genome shotgun (WGS) entry which is preliminary data.</text>
</comment>
<dbReference type="AlphaFoldDB" id="A0A835BRT8"/>
<protein>
    <submittedName>
        <fullName evidence="1">Uncharacterized protein</fullName>
    </submittedName>
</protein>
<evidence type="ECO:0000313" key="1">
    <source>
        <dbReference type="EMBL" id="KAF8696604.1"/>
    </source>
</evidence>
<keyword evidence="2" id="KW-1185">Reference proteome</keyword>
<dbReference type="EMBL" id="JACEFO010001880">
    <property type="protein sequence ID" value="KAF8696604.1"/>
    <property type="molecule type" value="Genomic_DNA"/>
</dbReference>
<proteinExistence type="predicted"/>